<dbReference type="InterPro" id="IPR005119">
    <property type="entry name" value="LysR_subst-bd"/>
</dbReference>
<evidence type="ECO:0000259" key="6">
    <source>
        <dbReference type="PROSITE" id="PS50931"/>
    </source>
</evidence>
<feature type="domain" description="HTH lysR-type" evidence="6">
    <location>
        <begin position="6"/>
        <end position="63"/>
    </location>
</feature>
<dbReference type="Gene3D" id="3.40.190.10">
    <property type="entry name" value="Periplasmic binding protein-like II"/>
    <property type="match status" value="2"/>
</dbReference>
<evidence type="ECO:0000313" key="7">
    <source>
        <dbReference type="EMBL" id="MDJ1130472.1"/>
    </source>
</evidence>
<dbReference type="Proteomes" id="UP001214441">
    <property type="component" value="Unassembled WGS sequence"/>
</dbReference>
<comment type="similarity">
    <text evidence="1">Belongs to the LysR transcriptional regulatory family.</text>
</comment>
<organism evidence="7 8">
    <name type="scientific">Streptomyces iconiensis</name>
    <dbReference type="NCBI Taxonomy" id="1384038"/>
    <lineage>
        <taxon>Bacteria</taxon>
        <taxon>Bacillati</taxon>
        <taxon>Actinomycetota</taxon>
        <taxon>Actinomycetes</taxon>
        <taxon>Kitasatosporales</taxon>
        <taxon>Streptomycetaceae</taxon>
        <taxon>Streptomyces</taxon>
    </lineage>
</organism>
<dbReference type="SUPFAM" id="SSF53850">
    <property type="entry name" value="Periplasmic binding protein-like II"/>
    <property type="match status" value="1"/>
</dbReference>
<dbReference type="PANTHER" id="PTHR30346:SF17">
    <property type="entry name" value="LYSR FAMILY TRANSCRIPTIONAL REGULATOR"/>
    <property type="match status" value="1"/>
</dbReference>
<evidence type="ECO:0000256" key="1">
    <source>
        <dbReference type="ARBA" id="ARBA00009437"/>
    </source>
</evidence>
<reference evidence="7 8" key="1">
    <citation type="submission" date="2023-05" db="EMBL/GenBank/DDBJ databases">
        <title>Streptantibioticus silvisoli sp. nov., acidotolerant actinomycetes 1 from pine litter.</title>
        <authorList>
            <person name="Swiecimska M."/>
            <person name="Golinska P."/>
            <person name="Sangal V."/>
            <person name="Wachnowicz B."/>
            <person name="Goodfellow M."/>
        </authorList>
    </citation>
    <scope>NUCLEOTIDE SEQUENCE [LARGE SCALE GENOMIC DNA]</scope>
    <source>
        <strain evidence="7 8">DSM 42109</strain>
    </source>
</reference>
<evidence type="ECO:0000256" key="5">
    <source>
        <dbReference type="SAM" id="MobiDB-lite"/>
    </source>
</evidence>
<dbReference type="PRINTS" id="PR00039">
    <property type="entry name" value="HTHLYSR"/>
</dbReference>
<sequence length="310" mass="34083">MLDRNIGLRQLQAFRTLAATLNFTEAAAELGVSQPTLSRSVHRLEEELGVRLLERSTRHVALTEEGARLRNELADVLPRLEAALAPAGARTLRLGFTWLLPGDWLHEAIERFERDTGTAVELSRRDELHAGVTQRSVDVALLRTKEVPRGLRALELGREHQVAAVARTSPLARLSTLEWTELARHPIVANTVSGTVRGECWPAGHRPATVVNCRNFDEWLELIAAGKGIGVGPALLSRRRPHPAVDFVPLTGVDPVPLRLVRPLQGAHPHAERLMLLAREVLTEHRARRETAQPPPPASETAPEPASPAV</sequence>
<protein>
    <submittedName>
        <fullName evidence="7">LysR family transcriptional regulator</fullName>
    </submittedName>
</protein>
<comment type="caution">
    <text evidence="7">The sequence shown here is derived from an EMBL/GenBank/DDBJ whole genome shotgun (WGS) entry which is preliminary data.</text>
</comment>
<evidence type="ECO:0000256" key="3">
    <source>
        <dbReference type="ARBA" id="ARBA00023125"/>
    </source>
</evidence>
<dbReference type="InterPro" id="IPR000847">
    <property type="entry name" value="LysR_HTH_N"/>
</dbReference>
<dbReference type="InterPro" id="IPR036390">
    <property type="entry name" value="WH_DNA-bd_sf"/>
</dbReference>
<accession>A0ABT6ZN36</accession>
<evidence type="ECO:0000313" key="8">
    <source>
        <dbReference type="Proteomes" id="UP001214441"/>
    </source>
</evidence>
<keyword evidence="2" id="KW-0805">Transcription regulation</keyword>
<dbReference type="PANTHER" id="PTHR30346">
    <property type="entry name" value="TRANSCRIPTIONAL DUAL REGULATOR HCAR-RELATED"/>
    <property type="match status" value="1"/>
</dbReference>
<dbReference type="EMBL" id="JANCPR020000001">
    <property type="protein sequence ID" value="MDJ1130472.1"/>
    <property type="molecule type" value="Genomic_DNA"/>
</dbReference>
<dbReference type="Pfam" id="PF00126">
    <property type="entry name" value="HTH_1"/>
    <property type="match status" value="1"/>
</dbReference>
<feature type="region of interest" description="Disordered" evidence="5">
    <location>
        <begin position="286"/>
        <end position="310"/>
    </location>
</feature>
<proteinExistence type="inferred from homology"/>
<evidence type="ECO:0000256" key="2">
    <source>
        <dbReference type="ARBA" id="ARBA00023015"/>
    </source>
</evidence>
<keyword evidence="4" id="KW-0804">Transcription</keyword>
<dbReference type="RefSeq" id="WP_274039849.1">
    <property type="nucleotide sequence ID" value="NZ_JANCPR020000001.1"/>
</dbReference>
<dbReference type="PROSITE" id="PS50931">
    <property type="entry name" value="HTH_LYSR"/>
    <property type="match status" value="1"/>
</dbReference>
<evidence type="ECO:0000256" key="4">
    <source>
        <dbReference type="ARBA" id="ARBA00023163"/>
    </source>
</evidence>
<dbReference type="InterPro" id="IPR036388">
    <property type="entry name" value="WH-like_DNA-bd_sf"/>
</dbReference>
<dbReference type="SUPFAM" id="SSF46785">
    <property type="entry name" value="Winged helix' DNA-binding domain"/>
    <property type="match status" value="1"/>
</dbReference>
<gene>
    <name evidence="7" type="ORF">NMN56_000600</name>
</gene>
<keyword evidence="3" id="KW-0238">DNA-binding</keyword>
<dbReference type="Pfam" id="PF03466">
    <property type="entry name" value="LysR_substrate"/>
    <property type="match status" value="1"/>
</dbReference>
<dbReference type="Gene3D" id="1.10.10.10">
    <property type="entry name" value="Winged helix-like DNA-binding domain superfamily/Winged helix DNA-binding domain"/>
    <property type="match status" value="1"/>
</dbReference>
<feature type="compositionally biased region" description="Low complexity" evidence="5">
    <location>
        <begin position="299"/>
        <end position="310"/>
    </location>
</feature>
<name>A0ABT6ZN36_9ACTN</name>
<keyword evidence="8" id="KW-1185">Reference proteome</keyword>